<feature type="binding site" evidence="2">
    <location>
        <begin position="98"/>
        <end position="99"/>
    </location>
    <ligand>
        <name>S-adenosyl-L-methionine</name>
        <dbReference type="ChEBI" id="CHEBI:59789"/>
    </ligand>
</feature>
<accession>A0A3M8DF34</accession>
<sequence length="283" mass="31076">MSIFRCPLCTSSMQLVGGKHLQCLNRHSFDLARHGYVNFLPAPFKSTYDNRLFAARSAVCDSGFYDVLHAHISELLTGSSSIASGTGSTLMLDAGCGEGSHLARVLATLKEQHGAEIAGVGLDLSKEGIVRASRRFPELHWCVADLANSPFHDGQFAAILNILSPANYSEFARLLAHDGLLIKVIPESGYLQELRGHFFAQTKRSTYSNERVVNRFCSRFTLLEKQRLQYTMALEGGLIESLVQMTPLSWRAADTEVLRTTALQKLEITIDVSVLVGKATATI</sequence>
<dbReference type="GO" id="GO:0008168">
    <property type="term" value="F:methyltransferase activity"/>
    <property type="evidence" value="ECO:0007669"/>
    <property type="project" value="UniProtKB-KW"/>
</dbReference>
<organism evidence="5 6">
    <name type="scientific">Brevibacillus fluminis</name>
    <dbReference type="NCBI Taxonomy" id="511487"/>
    <lineage>
        <taxon>Bacteria</taxon>
        <taxon>Bacillati</taxon>
        <taxon>Bacillota</taxon>
        <taxon>Bacilli</taxon>
        <taxon>Bacillales</taxon>
        <taxon>Paenibacillaceae</taxon>
        <taxon>Brevibacillus</taxon>
    </lineage>
</organism>
<keyword evidence="1" id="KW-0479">Metal-binding</keyword>
<dbReference type="InterPro" id="IPR029063">
    <property type="entry name" value="SAM-dependent_MTases_sf"/>
</dbReference>
<feature type="binding site" evidence="1">
    <location>
        <position position="9"/>
    </location>
    <ligand>
        <name>Zn(2+)</name>
        <dbReference type="ChEBI" id="CHEBI:29105"/>
    </ligand>
</feature>
<dbReference type="EMBL" id="RHHQ01000013">
    <property type="protein sequence ID" value="RNB85935.1"/>
    <property type="molecule type" value="Genomic_DNA"/>
</dbReference>
<keyword evidence="5" id="KW-0489">Methyltransferase</keyword>
<evidence type="ECO:0000256" key="1">
    <source>
        <dbReference type="PIRSR" id="PIRSR018249-1"/>
    </source>
</evidence>
<dbReference type="Proteomes" id="UP000271031">
    <property type="component" value="Unassembled WGS sequence"/>
</dbReference>
<feature type="binding site" evidence="1">
    <location>
        <position position="23"/>
    </location>
    <ligand>
        <name>Zn(2+)</name>
        <dbReference type="ChEBI" id="CHEBI:29105"/>
    </ligand>
</feature>
<dbReference type="InterPro" id="IPR048647">
    <property type="entry name" value="RlmA_N"/>
</dbReference>
<dbReference type="OrthoDB" id="5522265at2"/>
<feature type="domain" description="23S rRNA (guanine(745)-N(1))-methyltransferase N-terminal" evidence="4">
    <location>
        <begin position="4"/>
        <end position="46"/>
    </location>
</feature>
<feature type="binding site" evidence="1">
    <location>
        <position position="27"/>
    </location>
    <ligand>
        <name>Zn(2+)</name>
        <dbReference type="ChEBI" id="CHEBI:29105"/>
    </ligand>
</feature>
<keyword evidence="1" id="KW-0862">Zinc</keyword>
<name>A0A3M8DF34_9BACL</name>
<dbReference type="GO" id="GO:0032259">
    <property type="term" value="P:methylation"/>
    <property type="evidence" value="ECO:0007669"/>
    <property type="project" value="UniProtKB-KW"/>
</dbReference>
<dbReference type="GO" id="GO:0046872">
    <property type="term" value="F:metal ion binding"/>
    <property type="evidence" value="ECO:0007669"/>
    <property type="project" value="UniProtKB-KW"/>
</dbReference>
<evidence type="ECO:0000256" key="2">
    <source>
        <dbReference type="PIRSR" id="PIRSR018249-2"/>
    </source>
</evidence>
<feature type="binding site" evidence="2">
    <location>
        <position position="65"/>
    </location>
    <ligand>
        <name>S-adenosyl-L-methionine</name>
        <dbReference type="ChEBI" id="CHEBI:59789"/>
    </ligand>
</feature>
<protein>
    <submittedName>
        <fullName evidence="5">Methyltransferase domain-containing protein</fullName>
    </submittedName>
</protein>
<dbReference type="Pfam" id="PF21302">
    <property type="entry name" value="Zn_ribbon_RlmA"/>
    <property type="match status" value="1"/>
</dbReference>
<evidence type="ECO:0000313" key="6">
    <source>
        <dbReference type="Proteomes" id="UP000271031"/>
    </source>
</evidence>
<dbReference type="Gene3D" id="3.40.50.150">
    <property type="entry name" value="Vaccinia Virus protein VP39"/>
    <property type="match status" value="1"/>
</dbReference>
<dbReference type="InterPro" id="IPR041698">
    <property type="entry name" value="Methyltransf_25"/>
</dbReference>
<keyword evidence="2" id="KW-0949">S-adenosyl-L-methionine</keyword>
<evidence type="ECO:0000259" key="3">
    <source>
        <dbReference type="Pfam" id="PF13649"/>
    </source>
</evidence>
<dbReference type="RefSeq" id="WP_122919347.1">
    <property type="nucleotide sequence ID" value="NZ_RHHQ01000013.1"/>
</dbReference>
<dbReference type="AlphaFoldDB" id="A0A3M8DF34"/>
<dbReference type="SUPFAM" id="SSF53335">
    <property type="entry name" value="S-adenosyl-L-methionine-dependent methyltransferases"/>
    <property type="match status" value="1"/>
</dbReference>
<gene>
    <name evidence="5" type="ORF">EDM56_18230</name>
</gene>
<feature type="domain" description="Methyltransferase" evidence="3">
    <location>
        <begin position="92"/>
        <end position="174"/>
    </location>
</feature>
<reference evidence="5 6" key="1">
    <citation type="submission" date="2018-10" db="EMBL/GenBank/DDBJ databases">
        <title>Phylogenomics of Brevibacillus.</title>
        <authorList>
            <person name="Dunlap C."/>
        </authorList>
    </citation>
    <scope>NUCLEOTIDE SEQUENCE [LARGE SCALE GENOMIC DNA]</scope>
    <source>
        <strain evidence="5 6">JCM 15716</strain>
    </source>
</reference>
<feature type="binding site" evidence="2">
    <location>
        <position position="190"/>
    </location>
    <ligand>
        <name>S-adenosyl-L-methionine</name>
        <dbReference type="ChEBI" id="CHEBI:59789"/>
    </ligand>
</feature>
<evidence type="ECO:0000313" key="5">
    <source>
        <dbReference type="EMBL" id="RNB85935.1"/>
    </source>
</evidence>
<dbReference type="Pfam" id="PF13649">
    <property type="entry name" value="Methyltransf_25"/>
    <property type="match status" value="1"/>
</dbReference>
<feature type="binding site" evidence="1">
    <location>
        <position position="6"/>
    </location>
    <ligand>
        <name>Zn(2+)</name>
        <dbReference type="ChEBI" id="CHEBI:29105"/>
    </ligand>
</feature>
<dbReference type="PIRSF" id="PIRSF018249">
    <property type="entry name" value="MyrA_prd"/>
    <property type="match status" value="1"/>
</dbReference>
<keyword evidence="6" id="KW-1185">Reference proteome</keyword>
<evidence type="ECO:0000259" key="4">
    <source>
        <dbReference type="Pfam" id="PF21302"/>
    </source>
</evidence>
<keyword evidence="5" id="KW-0808">Transferase</keyword>
<proteinExistence type="predicted"/>
<dbReference type="CDD" id="cd02440">
    <property type="entry name" value="AdoMet_MTases"/>
    <property type="match status" value="1"/>
</dbReference>
<comment type="caution">
    <text evidence="5">The sequence shown here is derived from an EMBL/GenBank/DDBJ whole genome shotgun (WGS) entry which is preliminary data.</text>
</comment>
<dbReference type="InterPro" id="IPR016718">
    <property type="entry name" value="rRNA_m1G-MeTrfase_A_prd"/>
</dbReference>